<evidence type="ECO:0000256" key="5">
    <source>
        <dbReference type="ARBA" id="ARBA00023136"/>
    </source>
</evidence>
<dbReference type="Pfam" id="PF02608">
    <property type="entry name" value="Bmp"/>
    <property type="match status" value="1"/>
</dbReference>
<reference evidence="9 10" key="1">
    <citation type="submission" date="2016-03" db="EMBL/GenBank/DDBJ databases">
        <title>Complete genome sequence of Thermococcus profundus strain DT5432.</title>
        <authorList>
            <person name="Oger P.M."/>
        </authorList>
    </citation>
    <scope>NUCLEOTIDE SEQUENCE [LARGE SCALE GENOMIC DNA]</scope>
    <source>
        <strain evidence="9 10">DT 5432</strain>
    </source>
</reference>
<protein>
    <submittedName>
        <fullName evidence="9">Sugar-binding protein</fullName>
    </submittedName>
</protein>
<keyword evidence="4" id="KW-0732">Signal</keyword>
<evidence type="ECO:0000313" key="9">
    <source>
        <dbReference type="EMBL" id="ASJ02717.1"/>
    </source>
</evidence>
<dbReference type="InterPro" id="IPR028082">
    <property type="entry name" value="Peripla_BP_I"/>
</dbReference>
<gene>
    <name evidence="9" type="ORF">A3L09_05335</name>
</gene>
<dbReference type="InterPro" id="IPR003760">
    <property type="entry name" value="PnrA-like"/>
</dbReference>
<dbReference type="CDD" id="cd06354">
    <property type="entry name" value="PBP1_PrnA-like"/>
    <property type="match status" value="1"/>
</dbReference>
<dbReference type="InterPro" id="IPR050957">
    <property type="entry name" value="BMP_lipoprotein"/>
</dbReference>
<keyword evidence="10" id="KW-1185">Reference proteome</keyword>
<dbReference type="GO" id="GO:0005886">
    <property type="term" value="C:plasma membrane"/>
    <property type="evidence" value="ECO:0007669"/>
    <property type="project" value="UniProtKB-SubCell"/>
</dbReference>
<proteinExistence type="inferred from homology"/>
<dbReference type="OrthoDB" id="26626at2157"/>
<dbReference type="Proteomes" id="UP000250179">
    <property type="component" value="Chromosome"/>
</dbReference>
<evidence type="ECO:0000256" key="6">
    <source>
        <dbReference type="ARBA" id="ARBA00023288"/>
    </source>
</evidence>
<dbReference type="SUPFAM" id="SSF53822">
    <property type="entry name" value="Periplasmic binding protein-like I"/>
    <property type="match status" value="1"/>
</dbReference>
<comment type="subcellular location">
    <subcellularLocation>
        <location evidence="1">Cell membrane</location>
        <topology evidence="1">Lipid-anchor</topology>
    </subcellularLocation>
</comment>
<comment type="similarity">
    <text evidence="2">Belongs to the BMP lipoprotein family.</text>
</comment>
<dbReference type="Gene3D" id="3.40.50.2300">
    <property type="match status" value="2"/>
</dbReference>
<dbReference type="GeneID" id="33319816"/>
<sequence length="445" mass="47795">MKKAIFALLLIGLVGFSVVASGCIGGGGGGKTSTTSSSPTKTSTEASGTGTTTQSPSQTATSGQGYKGAIAIVYDVGGRGDLSFNDMAYLGASKAAKDFNLQLVELQSSSEDDYYKNLETLAKEKKYALIIAVGFMMTESVEAISKKYPDQKFAIVDGDVYDRPNVMSIKFKENEGSALAGALAALIAANDNKNKVGIVLGMEIPVLYKFEAGYRFGVKWAEDYYKQKQGKDVSIDVIYQYTGSFNDAAKGKAAADAQLQDGAWVIYQVAGGTGLGVFNAVQEYLKSHGDKKMGPPFAIGVDSAQDWIKPGVIIASMMKRVDVGVYNAVKAALDGSFKGGALELGLKEGGVKLSTVDDVMTMFNSLPEDRQKDKLKELGFNSKDELRQFLENTRKQVPDWIWQAVDELQQKIISGEIKVPAPTNKDGIEKIRSAGTWQEMEQLAG</sequence>
<evidence type="ECO:0000256" key="1">
    <source>
        <dbReference type="ARBA" id="ARBA00004193"/>
    </source>
</evidence>
<keyword evidence="3" id="KW-1003">Cell membrane</keyword>
<keyword evidence="6" id="KW-0449">Lipoprotein</keyword>
<organism evidence="9 10">
    <name type="scientific">Thermococcus profundus</name>
    <dbReference type="NCBI Taxonomy" id="49899"/>
    <lineage>
        <taxon>Archaea</taxon>
        <taxon>Methanobacteriati</taxon>
        <taxon>Methanobacteriota</taxon>
        <taxon>Thermococci</taxon>
        <taxon>Thermococcales</taxon>
        <taxon>Thermococcaceae</taxon>
        <taxon>Thermococcus</taxon>
    </lineage>
</organism>
<name>A0A2Z2M8U5_THEPR</name>
<accession>A0A2Z2M8U5</accession>
<dbReference type="PROSITE" id="PS51257">
    <property type="entry name" value="PROKAR_LIPOPROTEIN"/>
    <property type="match status" value="1"/>
</dbReference>
<dbReference type="PANTHER" id="PTHR34296:SF2">
    <property type="entry name" value="ABC TRANSPORTER GUANOSINE-BINDING PROTEIN NUPN"/>
    <property type="match status" value="1"/>
</dbReference>
<evidence type="ECO:0000256" key="4">
    <source>
        <dbReference type="ARBA" id="ARBA00022729"/>
    </source>
</evidence>
<feature type="region of interest" description="Disordered" evidence="7">
    <location>
        <begin position="27"/>
        <end position="63"/>
    </location>
</feature>
<dbReference type="KEGG" id="tprf:A3L09_05335"/>
<evidence type="ECO:0000256" key="7">
    <source>
        <dbReference type="SAM" id="MobiDB-lite"/>
    </source>
</evidence>
<dbReference type="AlphaFoldDB" id="A0A2Z2M8U5"/>
<evidence type="ECO:0000313" key="10">
    <source>
        <dbReference type="Proteomes" id="UP000250179"/>
    </source>
</evidence>
<dbReference type="EMBL" id="CP014862">
    <property type="protein sequence ID" value="ASJ02717.1"/>
    <property type="molecule type" value="Genomic_DNA"/>
</dbReference>
<evidence type="ECO:0000256" key="2">
    <source>
        <dbReference type="ARBA" id="ARBA00008610"/>
    </source>
</evidence>
<feature type="compositionally biased region" description="Low complexity" evidence="7">
    <location>
        <begin position="32"/>
        <end position="63"/>
    </location>
</feature>
<evidence type="ECO:0000256" key="3">
    <source>
        <dbReference type="ARBA" id="ARBA00022475"/>
    </source>
</evidence>
<evidence type="ECO:0000259" key="8">
    <source>
        <dbReference type="Pfam" id="PF02608"/>
    </source>
</evidence>
<keyword evidence="5" id="KW-0472">Membrane</keyword>
<dbReference type="RefSeq" id="WP_088857976.1">
    <property type="nucleotide sequence ID" value="NZ_CP014862.1"/>
</dbReference>
<dbReference type="PANTHER" id="PTHR34296">
    <property type="entry name" value="TRANSCRIPTIONAL ACTIVATOR PROTEIN MED"/>
    <property type="match status" value="1"/>
</dbReference>
<feature type="domain" description="ABC transporter substrate-binding protein PnrA-like" evidence="8">
    <location>
        <begin position="72"/>
        <end position="371"/>
    </location>
</feature>